<protein>
    <submittedName>
        <fullName evidence="1">Uncharacterized protein</fullName>
    </submittedName>
</protein>
<organism evidence="1 2">
    <name type="scientific">Sistotremastrum suecicum HHB10207 ss-3</name>
    <dbReference type="NCBI Taxonomy" id="1314776"/>
    <lineage>
        <taxon>Eukaryota</taxon>
        <taxon>Fungi</taxon>
        <taxon>Dikarya</taxon>
        <taxon>Basidiomycota</taxon>
        <taxon>Agaricomycotina</taxon>
        <taxon>Agaricomycetes</taxon>
        <taxon>Sistotremastrales</taxon>
        <taxon>Sistotremastraceae</taxon>
        <taxon>Sistotremastrum</taxon>
    </lineage>
</organism>
<dbReference type="EMBL" id="KV428081">
    <property type="protein sequence ID" value="KZT37574.1"/>
    <property type="molecule type" value="Genomic_DNA"/>
</dbReference>
<dbReference type="Proteomes" id="UP000076798">
    <property type="component" value="Unassembled WGS sequence"/>
</dbReference>
<accession>A0A166CKZ1</accession>
<gene>
    <name evidence="1" type="ORF">SISSUDRAFT_1048318</name>
</gene>
<keyword evidence="2" id="KW-1185">Reference proteome</keyword>
<name>A0A166CKZ1_9AGAM</name>
<evidence type="ECO:0000313" key="1">
    <source>
        <dbReference type="EMBL" id="KZT37574.1"/>
    </source>
</evidence>
<sequence>MAMTKTKEEVDEWIKRMDVSLVFVSSMMRNMGSLTDLDADCSILNSTDRLRRSGYPKPFSVVQQHSWKSHRLCATAAKSVCRECLFVILLGLDPSGEFYGPS</sequence>
<proteinExistence type="predicted"/>
<reference evidence="1 2" key="1">
    <citation type="journal article" date="2016" name="Mol. Biol. Evol.">
        <title>Comparative Genomics of Early-Diverging Mushroom-Forming Fungi Provides Insights into the Origins of Lignocellulose Decay Capabilities.</title>
        <authorList>
            <person name="Nagy L.G."/>
            <person name="Riley R."/>
            <person name="Tritt A."/>
            <person name="Adam C."/>
            <person name="Daum C."/>
            <person name="Floudas D."/>
            <person name="Sun H."/>
            <person name="Yadav J.S."/>
            <person name="Pangilinan J."/>
            <person name="Larsson K.H."/>
            <person name="Matsuura K."/>
            <person name="Barry K."/>
            <person name="Labutti K."/>
            <person name="Kuo R."/>
            <person name="Ohm R.A."/>
            <person name="Bhattacharya S.S."/>
            <person name="Shirouzu T."/>
            <person name="Yoshinaga Y."/>
            <person name="Martin F.M."/>
            <person name="Grigoriev I.V."/>
            <person name="Hibbett D.S."/>
        </authorList>
    </citation>
    <scope>NUCLEOTIDE SEQUENCE [LARGE SCALE GENOMIC DNA]</scope>
    <source>
        <strain evidence="1 2">HHB10207 ss-3</strain>
    </source>
</reference>
<evidence type="ECO:0000313" key="2">
    <source>
        <dbReference type="Proteomes" id="UP000076798"/>
    </source>
</evidence>
<dbReference type="AlphaFoldDB" id="A0A166CKZ1"/>